<sequence length="175" mass="19108">MTARGTTTMPHLKRALHHIATTAGTTRKYFPPEAQQQLHHAVHAGESSHRGEIRVVIEASLPVGHAWAGVTPRERARFLFGALEVWNTADKTGVLLYINLADHAVELLADRGIDASVGPATWRELCDELAQGLRQDLSVRPVLATVARIHGLLATHFPSDGGPNPNELDDRPVFL</sequence>
<proteinExistence type="predicted"/>
<protein>
    <recommendedName>
        <fullName evidence="1">TPM domain-containing protein</fullName>
    </recommendedName>
</protein>
<evidence type="ECO:0000313" key="2">
    <source>
        <dbReference type="EMBL" id="CAQ68690.1"/>
    </source>
</evidence>
<evidence type="ECO:0000259" key="1">
    <source>
        <dbReference type="Pfam" id="PF04536"/>
    </source>
</evidence>
<feature type="domain" description="TPM" evidence="1">
    <location>
        <begin position="28"/>
        <end position="136"/>
    </location>
</feature>
<gene>
    <name evidence="2" type="ordered locus">RALTA_A0717</name>
</gene>
<evidence type="ECO:0000313" key="3">
    <source>
        <dbReference type="Proteomes" id="UP000001692"/>
    </source>
</evidence>
<organism evidence="2 3">
    <name type="scientific">Cupriavidus taiwanensis (strain DSM 17343 / BCRC 17206 / CCUG 44338 / CIP 107171 / LMG 19424 / R1)</name>
    <name type="common">Ralstonia taiwanensis (strain LMG 19424)</name>
    <dbReference type="NCBI Taxonomy" id="977880"/>
    <lineage>
        <taxon>Bacteria</taxon>
        <taxon>Pseudomonadati</taxon>
        <taxon>Pseudomonadota</taxon>
        <taxon>Betaproteobacteria</taxon>
        <taxon>Burkholderiales</taxon>
        <taxon>Burkholderiaceae</taxon>
        <taxon>Cupriavidus</taxon>
    </lineage>
</organism>
<dbReference type="Proteomes" id="UP000001692">
    <property type="component" value="Chromosome 1"/>
</dbReference>
<dbReference type="HOGENOM" id="CLU_086382_1_0_4"/>
<dbReference type="AlphaFoldDB" id="B3R309"/>
<dbReference type="Pfam" id="PF04536">
    <property type="entry name" value="TPM_phosphatase"/>
    <property type="match status" value="1"/>
</dbReference>
<reference evidence="2 3" key="1">
    <citation type="journal article" date="2008" name="Genome Res.">
        <title>Genome sequence of the beta-rhizobium Cupriavidus taiwanensis and comparative genomics of rhizobia.</title>
        <authorList>
            <person name="Amadou C."/>
            <person name="Pascal G."/>
            <person name="Mangenot S."/>
            <person name="Glew M."/>
            <person name="Bontemps C."/>
            <person name="Capela D."/>
            <person name="Carrere S."/>
            <person name="Cruveiller S."/>
            <person name="Dossat C."/>
            <person name="Lajus A."/>
            <person name="Marchetti M."/>
            <person name="Poinsot V."/>
            <person name="Rouy Z."/>
            <person name="Servin B."/>
            <person name="Saad M."/>
            <person name="Schenowitz C."/>
            <person name="Barbe V."/>
            <person name="Batut J."/>
            <person name="Medigue C."/>
            <person name="Masson-Boivin C."/>
        </authorList>
    </citation>
    <scope>NUCLEOTIDE SEQUENCE [LARGE SCALE GENOMIC DNA]</scope>
    <source>
        <strain evidence="3">DSM 17343 / BCRC 17206 / CCUG 44338 / CIP 107171 / LMG 19424 / R1</strain>
    </source>
</reference>
<accession>B3R309</accession>
<dbReference type="InterPro" id="IPR007621">
    <property type="entry name" value="TPM_dom"/>
</dbReference>
<keyword evidence="3" id="KW-1185">Reference proteome</keyword>
<dbReference type="KEGG" id="cti:RALTA_A0717"/>
<name>B3R309_CUPTR</name>
<dbReference type="PANTHER" id="PTHR30373">
    <property type="entry name" value="UPF0603 PROTEIN YGCG"/>
    <property type="match status" value="1"/>
</dbReference>
<dbReference type="PANTHER" id="PTHR30373:SF8">
    <property type="entry name" value="BLL7265 PROTEIN"/>
    <property type="match status" value="1"/>
</dbReference>
<dbReference type="Gene3D" id="3.10.310.50">
    <property type="match status" value="1"/>
</dbReference>
<dbReference type="EMBL" id="CU633749">
    <property type="protein sequence ID" value="CAQ68690.1"/>
    <property type="molecule type" value="Genomic_DNA"/>
</dbReference>
<dbReference type="eggNOG" id="COG3762">
    <property type="taxonomic scope" value="Bacteria"/>
</dbReference>